<sequence length="130" mass="15063">MSTFINEISEVQKLILNNQYLKTEKEIVNTFEGVLFNDEELTPFQIAFLALLSDKYSTALLPMVEEPAKQEFINYFDDGRTEQFIQLNGVILPEDNSEKWCLMFENEDPFGPISHVDMNGWEMVRTALSD</sequence>
<evidence type="ECO:0000313" key="1">
    <source>
        <dbReference type="EMBL" id="NME72749.1"/>
    </source>
</evidence>
<evidence type="ECO:0000313" key="2">
    <source>
        <dbReference type="Proteomes" id="UP000576082"/>
    </source>
</evidence>
<protein>
    <submittedName>
        <fullName evidence="1">Uncharacterized protein</fullName>
    </submittedName>
</protein>
<dbReference type="RefSeq" id="WP_169660919.1">
    <property type="nucleotide sequence ID" value="NZ_JABANE010000203.1"/>
</dbReference>
<name>A0A7X9XDK7_9BACT</name>
<keyword evidence="2" id="KW-1185">Reference proteome</keyword>
<dbReference type="EMBL" id="JABANE010000203">
    <property type="protein sequence ID" value="NME72749.1"/>
    <property type="molecule type" value="Genomic_DNA"/>
</dbReference>
<proteinExistence type="predicted"/>
<gene>
    <name evidence="1" type="ORF">HHU12_32625</name>
</gene>
<organism evidence="1 2">
    <name type="scientific">Flammeovirga aprica JL-4</name>
    <dbReference type="NCBI Taxonomy" id="694437"/>
    <lineage>
        <taxon>Bacteria</taxon>
        <taxon>Pseudomonadati</taxon>
        <taxon>Bacteroidota</taxon>
        <taxon>Cytophagia</taxon>
        <taxon>Cytophagales</taxon>
        <taxon>Flammeovirgaceae</taxon>
        <taxon>Flammeovirga</taxon>
    </lineage>
</organism>
<reference evidence="1 2" key="1">
    <citation type="submission" date="2020-04" db="EMBL/GenBank/DDBJ databases">
        <title>Flammeovirga sp. SR4, a novel species isolated from seawater.</title>
        <authorList>
            <person name="Wang X."/>
        </authorList>
    </citation>
    <scope>NUCLEOTIDE SEQUENCE [LARGE SCALE GENOMIC DNA]</scope>
    <source>
        <strain evidence="1 2">ATCC 23126</strain>
    </source>
</reference>
<dbReference type="Proteomes" id="UP000576082">
    <property type="component" value="Unassembled WGS sequence"/>
</dbReference>
<accession>A0A7X9XDK7</accession>
<comment type="caution">
    <text evidence="1">The sequence shown here is derived from an EMBL/GenBank/DDBJ whole genome shotgun (WGS) entry which is preliminary data.</text>
</comment>
<dbReference type="AlphaFoldDB" id="A0A7X9XDK7"/>